<feature type="domain" description="NADP-dependent oxidoreductase" evidence="3">
    <location>
        <begin position="2"/>
        <end position="147"/>
    </location>
</feature>
<reference evidence="4" key="1">
    <citation type="submission" date="2023-11" db="EMBL/GenBank/DDBJ databases">
        <authorList>
            <person name="De Vega J J."/>
            <person name="De Vega J J."/>
        </authorList>
    </citation>
    <scope>NUCLEOTIDE SEQUENCE</scope>
</reference>
<evidence type="ECO:0000256" key="1">
    <source>
        <dbReference type="ARBA" id="ARBA00023002"/>
    </source>
</evidence>
<dbReference type="InterPro" id="IPR050523">
    <property type="entry name" value="AKR_Detox_Biosynth"/>
</dbReference>
<dbReference type="Gene3D" id="3.20.20.100">
    <property type="entry name" value="NADP-dependent oxidoreductase domain"/>
    <property type="match status" value="1"/>
</dbReference>
<comment type="similarity">
    <text evidence="2">Belongs to the aldo/keto reductase family. Aldo/keto reductase 2 subfamily.</text>
</comment>
<dbReference type="EMBL" id="CAVNYO010000107">
    <property type="protein sequence ID" value="CAK5266118.1"/>
    <property type="molecule type" value="Genomic_DNA"/>
</dbReference>
<dbReference type="InterPro" id="IPR036812">
    <property type="entry name" value="NAD(P)_OxRdtase_dom_sf"/>
</dbReference>
<dbReference type="SUPFAM" id="SSF51430">
    <property type="entry name" value="NAD(P)-linked oxidoreductase"/>
    <property type="match status" value="1"/>
</dbReference>
<dbReference type="GO" id="GO:0016491">
    <property type="term" value="F:oxidoreductase activity"/>
    <property type="evidence" value="ECO:0007669"/>
    <property type="project" value="UniProtKB-KW"/>
</dbReference>
<sequence>RDHGKSPFVIYQGAWNVMARSFEREIIPMARAYGMALAPWNVLAAGKLRTDAEEEARRISGEKGRMIFGPDWERNADEKKMSAALEKVAKEVGAKHITSVAIAYLMQKVPYVFPIIGGRKVEHLLANVEALDVVLSPEQIAYLESILPFDPGFPSTMIGDGLKHSNLIASVAHFDRLPIPQAIRHGKE</sequence>
<dbReference type="PANTHER" id="PTHR43364">
    <property type="entry name" value="NADH-SPECIFIC METHYLGLYOXAL REDUCTASE-RELATED"/>
    <property type="match status" value="1"/>
</dbReference>
<keyword evidence="1" id="KW-0560">Oxidoreductase</keyword>
<name>A0AAD2H118_9AGAR</name>
<dbReference type="AlphaFoldDB" id="A0AAD2H118"/>
<keyword evidence="5" id="KW-1185">Reference proteome</keyword>
<organism evidence="4 5">
    <name type="scientific">Mycena citricolor</name>
    <dbReference type="NCBI Taxonomy" id="2018698"/>
    <lineage>
        <taxon>Eukaryota</taxon>
        <taxon>Fungi</taxon>
        <taxon>Dikarya</taxon>
        <taxon>Basidiomycota</taxon>
        <taxon>Agaricomycotina</taxon>
        <taxon>Agaricomycetes</taxon>
        <taxon>Agaricomycetidae</taxon>
        <taxon>Agaricales</taxon>
        <taxon>Marasmiineae</taxon>
        <taxon>Mycenaceae</taxon>
        <taxon>Mycena</taxon>
    </lineage>
</organism>
<protein>
    <recommendedName>
        <fullName evidence="3">NADP-dependent oxidoreductase domain-containing protein</fullName>
    </recommendedName>
</protein>
<dbReference type="InterPro" id="IPR023210">
    <property type="entry name" value="NADP_OxRdtase_dom"/>
</dbReference>
<dbReference type="PANTHER" id="PTHR43364:SF2">
    <property type="entry name" value="ARYL-ALCOHOL DEHYDROGENASE AAD10-RELATED"/>
    <property type="match status" value="1"/>
</dbReference>
<evidence type="ECO:0000313" key="4">
    <source>
        <dbReference type="EMBL" id="CAK5266118.1"/>
    </source>
</evidence>
<comment type="caution">
    <text evidence="4">The sequence shown here is derived from an EMBL/GenBank/DDBJ whole genome shotgun (WGS) entry which is preliminary data.</text>
</comment>
<feature type="non-terminal residue" evidence="4">
    <location>
        <position position="1"/>
    </location>
</feature>
<accession>A0AAD2H118</accession>
<evidence type="ECO:0000313" key="5">
    <source>
        <dbReference type="Proteomes" id="UP001295794"/>
    </source>
</evidence>
<evidence type="ECO:0000256" key="2">
    <source>
        <dbReference type="ARBA" id="ARBA00038157"/>
    </source>
</evidence>
<dbReference type="Pfam" id="PF00248">
    <property type="entry name" value="Aldo_ket_red"/>
    <property type="match status" value="1"/>
</dbReference>
<dbReference type="Proteomes" id="UP001295794">
    <property type="component" value="Unassembled WGS sequence"/>
</dbReference>
<proteinExistence type="inferred from homology"/>
<gene>
    <name evidence="4" type="ORF">MYCIT1_LOCUS7658</name>
</gene>
<evidence type="ECO:0000259" key="3">
    <source>
        <dbReference type="Pfam" id="PF00248"/>
    </source>
</evidence>